<feature type="compositionally biased region" description="Basic and acidic residues" evidence="1">
    <location>
        <begin position="353"/>
        <end position="372"/>
    </location>
</feature>
<evidence type="ECO:0000313" key="3">
    <source>
        <dbReference type="Proteomes" id="UP000317496"/>
    </source>
</evidence>
<sequence length="420" mass="45121">MTTINTAYSSTIYPGTVKPAETPPPGSTTTPKPVMVPTDLRQDVGVEVTLSPAALQALAQQAAAVADMLDEEAKITEKLKQTLSAIFLDSAKQADEADKALPPGLTGDEATDATRKLAAKQASDFFDGKAANPFRGKTPAELSAVIIDKDGKYTINERRAAYSEFARQDHARIMDDLTPKSEFDKKVNDAELPKSGTTERNAAAKKATEFLNGGGKVKNPLEGKTRDELTAIIGNDTGDYTVNERRAAMAQRDVLEKAVLAKSVKTLTFDEKMRANNESVAGASAEAQARARLATRYTNGWDKTNPFAGLSREELNAIVFDETRSYTSNEQRAAFAELKQYLPASAIPADPAAKPDPKKTDTKATDGDKTKANDPYNTQGAYSKYMLQQLQRANNTSYLLGLMGGGSSGGGYGLANYLRA</sequence>
<dbReference type="KEGG" id="fer:FNB15_19170"/>
<dbReference type="EMBL" id="CP041636">
    <property type="protein sequence ID" value="QDO99264.1"/>
    <property type="molecule type" value="Genomic_DNA"/>
</dbReference>
<proteinExistence type="predicted"/>
<feature type="region of interest" description="Disordered" evidence="1">
    <location>
        <begin position="346"/>
        <end position="378"/>
    </location>
</feature>
<protein>
    <submittedName>
        <fullName evidence="2">Uncharacterized protein</fullName>
    </submittedName>
</protein>
<evidence type="ECO:0000313" key="2">
    <source>
        <dbReference type="EMBL" id="QDO99264.1"/>
    </source>
</evidence>
<dbReference type="Proteomes" id="UP000317496">
    <property type="component" value="Chromosome"/>
</dbReference>
<reference evidence="2 3" key="1">
    <citation type="submission" date="2019-07" db="EMBL/GenBank/DDBJ databases">
        <title>Genome sequencing for Ferrovibrio sp. K5.</title>
        <authorList>
            <person name="Park S.-J."/>
        </authorList>
    </citation>
    <scope>NUCLEOTIDE SEQUENCE [LARGE SCALE GENOMIC DNA]</scope>
    <source>
        <strain evidence="2 3">K5</strain>
    </source>
</reference>
<gene>
    <name evidence="2" type="ORF">FNB15_19170</name>
</gene>
<name>A0A516H655_9PROT</name>
<dbReference type="RefSeq" id="WP_144258260.1">
    <property type="nucleotide sequence ID" value="NZ_CP041636.1"/>
</dbReference>
<keyword evidence="3" id="KW-1185">Reference proteome</keyword>
<evidence type="ECO:0000256" key="1">
    <source>
        <dbReference type="SAM" id="MobiDB-lite"/>
    </source>
</evidence>
<dbReference type="AlphaFoldDB" id="A0A516H655"/>
<feature type="region of interest" description="Disordered" evidence="1">
    <location>
        <begin position="1"/>
        <end position="35"/>
    </location>
</feature>
<accession>A0A516H655</accession>
<dbReference type="OrthoDB" id="6282430at2"/>
<feature type="compositionally biased region" description="Polar residues" evidence="1">
    <location>
        <begin position="1"/>
        <end position="13"/>
    </location>
</feature>
<organism evidence="2 3">
    <name type="scientific">Ferrovibrio terrae</name>
    <dbReference type="NCBI Taxonomy" id="2594003"/>
    <lineage>
        <taxon>Bacteria</taxon>
        <taxon>Pseudomonadati</taxon>
        <taxon>Pseudomonadota</taxon>
        <taxon>Alphaproteobacteria</taxon>
        <taxon>Rhodospirillales</taxon>
        <taxon>Rhodospirillaceae</taxon>
        <taxon>Ferrovibrio</taxon>
    </lineage>
</organism>